<organism evidence="1 2">
    <name type="scientific">Shewanella surugensis</name>
    <dbReference type="NCBI Taxonomy" id="212020"/>
    <lineage>
        <taxon>Bacteria</taxon>
        <taxon>Pseudomonadati</taxon>
        <taxon>Pseudomonadota</taxon>
        <taxon>Gammaproteobacteria</taxon>
        <taxon>Alteromonadales</taxon>
        <taxon>Shewanellaceae</taxon>
        <taxon>Shewanella</taxon>
    </lineage>
</organism>
<dbReference type="Pfam" id="PF16162">
    <property type="entry name" value="KwaB"/>
    <property type="match status" value="1"/>
</dbReference>
<dbReference type="NCBIfam" id="NF041623">
    <property type="entry name" value="KwaB"/>
    <property type="match status" value="1"/>
</dbReference>
<dbReference type="Proteomes" id="UP001203423">
    <property type="component" value="Unassembled WGS sequence"/>
</dbReference>
<dbReference type="InterPro" id="IPR032359">
    <property type="entry name" value="KwaB-like"/>
</dbReference>
<sequence length="221" mass="25493">MTALVVEIGNSEKQILLYKTMARINIYGRKSFFLKKSNVRFEKIDDEFFRISPNFQLIQVDGRLIVLDLKTIEKFFGFQDAIKREAEVGIEAIESISLLENPETLHELVEDMTFARKLTRVAKASPVLKAEIPNSKIIEFCKKFPNLKGKMRFNSDGSKIQLDTRKSKDLFMQILMDDFLTSELTNFYYTSFTKDEAEADIETLNEESTPESTESNIVQFA</sequence>
<proteinExistence type="predicted"/>
<protein>
    <submittedName>
        <fullName evidence="1">DUF4868 domain-containing protein</fullName>
    </submittedName>
</protein>
<dbReference type="EMBL" id="JAKIKS010000191">
    <property type="protein sequence ID" value="MCL1127672.1"/>
    <property type="molecule type" value="Genomic_DNA"/>
</dbReference>
<reference evidence="1 2" key="1">
    <citation type="submission" date="2022-01" db="EMBL/GenBank/DDBJ databases">
        <title>Whole genome-based taxonomy of the Shewanellaceae.</title>
        <authorList>
            <person name="Martin-Rodriguez A.J."/>
        </authorList>
    </citation>
    <scope>NUCLEOTIDE SEQUENCE [LARGE SCALE GENOMIC DNA]</scope>
    <source>
        <strain evidence="1 2">DSM 17177</strain>
    </source>
</reference>
<keyword evidence="2" id="KW-1185">Reference proteome</keyword>
<gene>
    <name evidence="1" type="ORF">L2764_25165</name>
</gene>
<dbReference type="InterPro" id="IPR048119">
    <property type="entry name" value="KwaB"/>
</dbReference>
<name>A0ABT0LIY0_9GAMM</name>
<evidence type="ECO:0000313" key="1">
    <source>
        <dbReference type="EMBL" id="MCL1127672.1"/>
    </source>
</evidence>
<accession>A0ABT0LIY0</accession>
<comment type="caution">
    <text evidence="1">The sequence shown here is derived from an EMBL/GenBank/DDBJ whole genome shotgun (WGS) entry which is preliminary data.</text>
</comment>
<evidence type="ECO:0000313" key="2">
    <source>
        <dbReference type="Proteomes" id="UP001203423"/>
    </source>
</evidence>